<dbReference type="CDD" id="cd03785">
    <property type="entry name" value="GT28_MurG"/>
    <property type="match status" value="1"/>
</dbReference>
<dbReference type="InterPro" id="IPR006009">
    <property type="entry name" value="GlcNAc_MurG"/>
</dbReference>
<dbReference type="EMBL" id="CP065989">
    <property type="protein sequence ID" value="QQB13847.1"/>
    <property type="molecule type" value="Genomic_DNA"/>
</dbReference>
<evidence type="ECO:0000313" key="14">
    <source>
        <dbReference type="Proteomes" id="UP000595374"/>
    </source>
</evidence>
<dbReference type="InterPro" id="IPR007235">
    <property type="entry name" value="Glyco_trans_28_C"/>
</dbReference>
<dbReference type="PANTHER" id="PTHR21015">
    <property type="entry name" value="UDP-N-ACETYLGLUCOSAMINE--N-ACETYLMURAMYL-(PENTAPEPTIDE) PYROPHOSPHORYL-UNDECAPRENOL N-ACETYLGLUCOSAMINE TRANSFERASE 1"/>
    <property type="match status" value="1"/>
</dbReference>
<dbReference type="SUPFAM" id="SSF53756">
    <property type="entry name" value="UDP-Glycosyltransferase/glycogen phosphorylase"/>
    <property type="match status" value="1"/>
</dbReference>
<evidence type="ECO:0000259" key="12">
    <source>
        <dbReference type="Pfam" id="PF04101"/>
    </source>
</evidence>
<gene>
    <name evidence="10" type="primary">murG</name>
    <name evidence="13" type="ORF">I6H47_13800</name>
</gene>
<feature type="binding site" evidence="10">
    <location>
        <position position="126"/>
    </location>
    <ligand>
        <name>UDP-N-acetyl-alpha-D-glucosamine</name>
        <dbReference type="ChEBI" id="CHEBI:57705"/>
    </ligand>
</feature>
<keyword evidence="6 10" id="KW-0573">Peptidoglycan synthesis</keyword>
<keyword evidence="2 10" id="KW-0132">Cell division</keyword>
<keyword evidence="8 10" id="KW-0131">Cell cycle</keyword>
<keyword evidence="4 10" id="KW-0808">Transferase</keyword>
<evidence type="ECO:0000256" key="1">
    <source>
        <dbReference type="ARBA" id="ARBA00022475"/>
    </source>
</evidence>
<comment type="pathway">
    <text evidence="10">Cell wall biogenesis; peptidoglycan biosynthesis.</text>
</comment>
<dbReference type="GO" id="GO:0008360">
    <property type="term" value="P:regulation of cell shape"/>
    <property type="evidence" value="ECO:0007669"/>
    <property type="project" value="UniProtKB-KW"/>
</dbReference>
<evidence type="ECO:0000313" key="13">
    <source>
        <dbReference type="EMBL" id="QQB13847.1"/>
    </source>
</evidence>
<keyword evidence="5 10" id="KW-0133">Cell shape</keyword>
<dbReference type="Pfam" id="PF03033">
    <property type="entry name" value="Glyco_transf_28"/>
    <property type="match status" value="1"/>
</dbReference>
<feature type="domain" description="Glycosyltransferase family 28 N-terminal" evidence="11">
    <location>
        <begin position="5"/>
        <end position="137"/>
    </location>
</feature>
<proteinExistence type="inferred from homology"/>
<reference evidence="13 14" key="1">
    <citation type="submission" date="2020-12" db="EMBL/GenBank/DDBJ databases">
        <title>FDA dAtabase for Regulatory Grade micrObial Sequences (FDA-ARGOS): Supporting development and validation of Infectious Disease Dx tests.</title>
        <authorList>
            <person name="Sproer C."/>
            <person name="Gronow S."/>
            <person name="Severitt S."/>
            <person name="Schroder I."/>
            <person name="Tallon L."/>
            <person name="Sadzewicz L."/>
            <person name="Zhao X."/>
            <person name="Boylan J."/>
            <person name="Ott S."/>
            <person name="Bowen H."/>
            <person name="Vavikolanu K."/>
            <person name="Mehta A."/>
            <person name="Aluvathingal J."/>
            <person name="Nadendla S."/>
            <person name="Lowell S."/>
            <person name="Myers T."/>
            <person name="Yan Y."/>
            <person name="Sichtig H."/>
        </authorList>
    </citation>
    <scope>NUCLEOTIDE SEQUENCE [LARGE SCALE GENOMIC DNA]</scope>
    <source>
        <strain evidence="13 14">FDAARGOS_990</strain>
    </source>
</reference>
<comment type="catalytic activity">
    <reaction evidence="10">
        <text>di-trans,octa-cis-undecaprenyl diphospho-N-acetyl-alpha-D-muramoyl-L-alanyl-D-glutamyl-meso-2,6-diaminopimeloyl-D-alanyl-D-alanine + UDP-N-acetyl-alpha-D-glucosamine = di-trans,octa-cis-undecaprenyl diphospho-[N-acetyl-alpha-D-glucosaminyl-(1-&gt;4)]-N-acetyl-alpha-D-muramoyl-L-alanyl-D-glutamyl-meso-2,6-diaminopimeloyl-D-alanyl-D-alanine + UDP + H(+)</text>
        <dbReference type="Rhea" id="RHEA:31227"/>
        <dbReference type="ChEBI" id="CHEBI:15378"/>
        <dbReference type="ChEBI" id="CHEBI:57705"/>
        <dbReference type="ChEBI" id="CHEBI:58223"/>
        <dbReference type="ChEBI" id="CHEBI:61387"/>
        <dbReference type="ChEBI" id="CHEBI:61388"/>
        <dbReference type="EC" id="2.4.1.227"/>
    </reaction>
</comment>
<keyword evidence="9 10" id="KW-0961">Cell wall biogenesis/degradation</keyword>
<dbReference type="Proteomes" id="UP000595374">
    <property type="component" value="Chromosome"/>
</dbReference>
<feature type="binding site" evidence="10">
    <location>
        <position position="201"/>
    </location>
    <ligand>
        <name>UDP-N-acetyl-alpha-D-glucosamine</name>
        <dbReference type="ChEBI" id="CHEBI:57705"/>
    </ligand>
</feature>
<dbReference type="GO" id="GO:0005886">
    <property type="term" value="C:plasma membrane"/>
    <property type="evidence" value="ECO:0007669"/>
    <property type="project" value="UniProtKB-SubCell"/>
</dbReference>
<keyword evidence="3 10" id="KW-0328">Glycosyltransferase</keyword>
<evidence type="ECO:0000256" key="3">
    <source>
        <dbReference type="ARBA" id="ARBA00022676"/>
    </source>
</evidence>
<evidence type="ECO:0000256" key="8">
    <source>
        <dbReference type="ARBA" id="ARBA00023306"/>
    </source>
</evidence>
<dbReference type="UniPathway" id="UPA00219"/>
<dbReference type="Gene3D" id="3.40.50.2000">
    <property type="entry name" value="Glycogen Phosphorylase B"/>
    <property type="match status" value="2"/>
</dbReference>
<keyword evidence="7 10" id="KW-0472">Membrane</keyword>
<evidence type="ECO:0000256" key="2">
    <source>
        <dbReference type="ARBA" id="ARBA00022618"/>
    </source>
</evidence>
<dbReference type="InterPro" id="IPR004276">
    <property type="entry name" value="GlycoTrans_28_N"/>
</dbReference>
<dbReference type="PANTHER" id="PTHR21015:SF22">
    <property type="entry name" value="GLYCOSYLTRANSFERASE"/>
    <property type="match status" value="1"/>
</dbReference>
<comment type="subcellular location">
    <subcellularLocation>
        <location evidence="10">Cell membrane</location>
        <topology evidence="10">Peripheral membrane protein</topology>
        <orientation evidence="10">Cytoplasmic side</orientation>
    </subcellularLocation>
</comment>
<feature type="binding site" evidence="10">
    <location>
        <position position="297"/>
    </location>
    <ligand>
        <name>UDP-N-acetyl-alpha-D-glucosamine</name>
        <dbReference type="ChEBI" id="CHEBI:57705"/>
    </ligand>
</feature>
<evidence type="ECO:0000256" key="9">
    <source>
        <dbReference type="ARBA" id="ARBA00023316"/>
    </source>
</evidence>
<evidence type="ECO:0000256" key="4">
    <source>
        <dbReference type="ARBA" id="ARBA00022679"/>
    </source>
</evidence>
<dbReference type="Pfam" id="PF04101">
    <property type="entry name" value="Glyco_tran_28_C"/>
    <property type="match status" value="1"/>
</dbReference>
<evidence type="ECO:0000256" key="7">
    <source>
        <dbReference type="ARBA" id="ARBA00023136"/>
    </source>
</evidence>
<dbReference type="RefSeq" id="WP_198499002.1">
    <property type="nucleotide sequence ID" value="NZ_CP065989.1"/>
</dbReference>
<dbReference type="EC" id="2.4.1.227" evidence="10"/>
<dbReference type="GO" id="GO:0005975">
    <property type="term" value="P:carbohydrate metabolic process"/>
    <property type="evidence" value="ECO:0007669"/>
    <property type="project" value="InterPro"/>
</dbReference>
<dbReference type="AlphaFoldDB" id="A0A7T3ZY56"/>
<evidence type="ECO:0000256" key="6">
    <source>
        <dbReference type="ARBA" id="ARBA00022984"/>
    </source>
</evidence>
<name>A0A7T3ZY56_9MICO</name>
<evidence type="ECO:0000259" key="11">
    <source>
        <dbReference type="Pfam" id="PF03033"/>
    </source>
</evidence>
<dbReference type="GO" id="GO:0051301">
    <property type="term" value="P:cell division"/>
    <property type="evidence" value="ECO:0007669"/>
    <property type="project" value="UniProtKB-KW"/>
</dbReference>
<comment type="similarity">
    <text evidence="10">Belongs to the glycosyltransferase 28 family. MurG subfamily.</text>
</comment>
<evidence type="ECO:0000256" key="10">
    <source>
        <dbReference type="HAMAP-Rule" id="MF_00033"/>
    </source>
</evidence>
<comment type="caution">
    <text evidence="10">Lacks conserved residue(s) required for the propagation of feature annotation.</text>
</comment>
<dbReference type="GO" id="GO:0071555">
    <property type="term" value="P:cell wall organization"/>
    <property type="evidence" value="ECO:0007669"/>
    <property type="project" value="UniProtKB-KW"/>
</dbReference>
<dbReference type="HAMAP" id="MF_00033">
    <property type="entry name" value="MurG"/>
    <property type="match status" value="1"/>
</dbReference>
<accession>A0A7T3ZY56</accession>
<feature type="domain" description="Glycosyl transferase family 28 C-terminal" evidence="12">
    <location>
        <begin position="194"/>
        <end position="344"/>
    </location>
</feature>
<evidence type="ECO:0000256" key="5">
    <source>
        <dbReference type="ARBA" id="ARBA00022960"/>
    </source>
</evidence>
<keyword evidence="1 10" id="KW-1003">Cell membrane</keyword>
<comment type="function">
    <text evidence="10">Cell wall formation. Catalyzes the transfer of a GlcNAc subunit on undecaprenyl-pyrophosphoryl-MurNAc-pentapeptide (lipid intermediate I) to form undecaprenyl-pyrophosphoryl-MurNAc-(pentapeptide)GlcNAc (lipid intermediate II).</text>
</comment>
<sequence length="367" mass="37657">MTTSILLAGGGTTGHISPMLAIGEELRQRLDGADVFALGTADGLETSIVPAAGFELLTIDKVPMPRRLTPGLLRFPKSFADNIAAVRRIIAERGVDAVVGVGGYVCPPAYLAAKQAKVPIIIHEANAKPGMANRLGAMLTKPGRVGVTFPDTTLRNSALVGMPMPAQISTLDRSDPGVRAAARSALGLRPDLPVLVVTGGSSGAQRINEAFEEAAAACQAAGIQVLHITGAGKGEALRQATAELPDYHVVDYVDGMEKVYAAADLLVARSGAATVAETTVVGVPAIYVPLPIGNGEQRLNAASSAAAGGSQIVDNADFTAATVTDVVLPLIADEARLTQMSRAARGLHYPTDAAATMADITTAALRG</sequence>
<protein>
    <recommendedName>
        <fullName evidence="10">UDP-N-acetylglucosamine--N-acetylmuramyl-(pentapeptide) pyrophosphoryl-undecaprenol N-acetylglucosamine transferase</fullName>
        <ecNumber evidence="10">2.4.1.227</ecNumber>
    </recommendedName>
    <alternativeName>
        <fullName evidence="10">Undecaprenyl-PP-MurNAc-pentapeptide-UDPGlcNAc GlcNAc transferase</fullName>
    </alternativeName>
</protein>
<organism evidence="13 14">
    <name type="scientific">Brevibacterium casei</name>
    <dbReference type="NCBI Taxonomy" id="33889"/>
    <lineage>
        <taxon>Bacteria</taxon>
        <taxon>Bacillati</taxon>
        <taxon>Actinomycetota</taxon>
        <taxon>Actinomycetes</taxon>
        <taxon>Micrococcales</taxon>
        <taxon>Brevibacteriaceae</taxon>
        <taxon>Brevibacterium</taxon>
    </lineage>
</organism>
<dbReference type="GO" id="GO:0050511">
    <property type="term" value="F:undecaprenyldiphospho-muramoylpentapeptide beta-N-acetylglucosaminyltransferase activity"/>
    <property type="evidence" value="ECO:0007669"/>
    <property type="project" value="UniProtKB-UniRule"/>
</dbReference>
<dbReference type="GO" id="GO:0009252">
    <property type="term" value="P:peptidoglycan biosynthetic process"/>
    <property type="evidence" value="ECO:0007669"/>
    <property type="project" value="UniProtKB-UniRule"/>
</dbReference>